<keyword evidence="3" id="KW-0378">Hydrolase</keyword>
<gene>
    <name evidence="3" type="ORF">ACFSX3_26800</name>
</gene>
<dbReference type="EC" id="3.-.-.-" evidence="3"/>
<organism evidence="3 4">
    <name type="scientific">Paenibacillus rhizoplanae</name>
    <dbReference type="NCBI Taxonomy" id="1917181"/>
    <lineage>
        <taxon>Bacteria</taxon>
        <taxon>Bacillati</taxon>
        <taxon>Bacillota</taxon>
        <taxon>Bacilli</taxon>
        <taxon>Bacillales</taxon>
        <taxon>Paenibacillaceae</taxon>
        <taxon>Paenibacillus</taxon>
    </lineage>
</organism>
<dbReference type="PANTHER" id="PTHR10587">
    <property type="entry name" value="GLYCOSYL TRANSFERASE-RELATED"/>
    <property type="match status" value="1"/>
</dbReference>
<evidence type="ECO:0000259" key="2">
    <source>
        <dbReference type="PROSITE" id="PS51677"/>
    </source>
</evidence>
<feature type="chain" id="PRO_5045812074" evidence="1">
    <location>
        <begin position="27"/>
        <end position="381"/>
    </location>
</feature>
<name>A0ABW5FIE3_9BACL</name>
<feature type="signal peptide" evidence="1">
    <location>
        <begin position="1"/>
        <end position="26"/>
    </location>
</feature>
<dbReference type="PROSITE" id="PS51677">
    <property type="entry name" value="NODB"/>
    <property type="match status" value="1"/>
</dbReference>
<dbReference type="SUPFAM" id="SSF88713">
    <property type="entry name" value="Glycoside hydrolase/deacetylase"/>
    <property type="match status" value="1"/>
</dbReference>
<evidence type="ECO:0000256" key="1">
    <source>
        <dbReference type="SAM" id="SignalP"/>
    </source>
</evidence>
<comment type="caution">
    <text evidence="3">The sequence shown here is derived from an EMBL/GenBank/DDBJ whole genome shotgun (WGS) entry which is preliminary data.</text>
</comment>
<dbReference type="InterPro" id="IPR011330">
    <property type="entry name" value="Glyco_hydro/deAcase_b/a-brl"/>
</dbReference>
<dbReference type="Pfam" id="PF01522">
    <property type="entry name" value="Polysacc_deac_1"/>
    <property type="match status" value="1"/>
</dbReference>
<feature type="domain" description="NodB homology" evidence="2">
    <location>
        <begin position="179"/>
        <end position="365"/>
    </location>
</feature>
<evidence type="ECO:0000313" key="4">
    <source>
        <dbReference type="Proteomes" id="UP001597448"/>
    </source>
</evidence>
<protein>
    <submittedName>
        <fullName evidence="3">Polysaccharide deacetylase family protein</fullName>
        <ecNumber evidence="3">3.-.-.-</ecNumber>
    </submittedName>
</protein>
<dbReference type="EMBL" id="JBHUKY010000068">
    <property type="protein sequence ID" value="MFD2413482.1"/>
    <property type="molecule type" value="Genomic_DNA"/>
</dbReference>
<keyword evidence="4" id="KW-1185">Reference proteome</keyword>
<dbReference type="Gene3D" id="3.20.20.370">
    <property type="entry name" value="Glycoside hydrolase/deacetylase"/>
    <property type="match status" value="1"/>
</dbReference>
<dbReference type="RefSeq" id="WP_379257843.1">
    <property type="nucleotide sequence ID" value="NZ_JBHSVQ010000001.1"/>
</dbReference>
<dbReference type="InterPro" id="IPR050248">
    <property type="entry name" value="Polysacc_deacetylase_ArnD"/>
</dbReference>
<sequence length="381" mass="42084">MRIKKTLLLFMSLFLIMGLVQVPANAKAASTTLKLGVNDKLSAIEAVSVKGTYYVPLRKLADELKWTLTGLTDGIHVAGGTGSLTLLSKDGGAVLKDGTTVPMSTFVQDGKLMAPLKVSAYLGYSISYAGDKYLLRVKDGSALLTDAAYTDKYAAELKPKAPVVPVTPVTPAEPGKPGRTVYLTFDDGPSATTGELLDILHKYDVQATFFMLGNNMNEHPAQVKRIAKEGYGLALHGVTHRKEKFYASPAAALAEMSGANATLKKLTGVSTTLIRTPYGSKPYFTKSFRDKVLTQGYHLWDWNVDSYDWKYKQNSDRIYNTVMDQVNKLKASKTNPVILMHDQKATLKVLPRILEKLKKEGYTFKLITKDMEPLNFWKDKR</sequence>
<dbReference type="CDD" id="cd10944">
    <property type="entry name" value="CE4_SmPgdA_like"/>
    <property type="match status" value="1"/>
</dbReference>
<dbReference type="InterPro" id="IPR002509">
    <property type="entry name" value="NODB_dom"/>
</dbReference>
<keyword evidence="1" id="KW-0732">Signal</keyword>
<dbReference type="GO" id="GO:0016787">
    <property type="term" value="F:hydrolase activity"/>
    <property type="evidence" value="ECO:0007669"/>
    <property type="project" value="UniProtKB-KW"/>
</dbReference>
<accession>A0ABW5FIE3</accession>
<evidence type="ECO:0000313" key="3">
    <source>
        <dbReference type="EMBL" id="MFD2413482.1"/>
    </source>
</evidence>
<proteinExistence type="predicted"/>
<dbReference type="Proteomes" id="UP001597448">
    <property type="component" value="Unassembled WGS sequence"/>
</dbReference>
<dbReference type="PANTHER" id="PTHR10587:SF125">
    <property type="entry name" value="POLYSACCHARIDE DEACETYLASE YHEN-RELATED"/>
    <property type="match status" value="1"/>
</dbReference>
<reference evidence="4" key="1">
    <citation type="journal article" date="2019" name="Int. J. Syst. Evol. Microbiol.">
        <title>The Global Catalogue of Microorganisms (GCM) 10K type strain sequencing project: providing services to taxonomists for standard genome sequencing and annotation.</title>
        <authorList>
            <consortium name="The Broad Institute Genomics Platform"/>
            <consortium name="The Broad Institute Genome Sequencing Center for Infectious Disease"/>
            <person name="Wu L."/>
            <person name="Ma J."/>
        </authorList>
    </citation>
    <scope>NUCLEOTIDE SEQUENCE [LARGE SCALE GENOMIC DNA]</scope>
    <source>
        <strain evidence="4">CCM 8725</strain>
    </source>
</reference>